<dbReference type="CDD" id="cd00180">
    <property type="entry name" value="PKc"/>
    <property type="match status" value="1"/>
</dbReference>
<feature type="domain" description="Protein kinase" evidence="2">
    <location>
        <begin position="143"/>
        <end position="444"/>
    </location>
</feature>
<dbReference type="InterPro" id="IPR011009">
    <property type="entry name" value="Kinase-like_dom_sf"/>
</dbReference>
<dbReference type="PANTHER" id="PTHR37542">
    <property type="entry name" value="HELO DOMAIN-CONTAINING PROTEIN-RELATED"/>
    <property type="match status" value="1"/>
</dbReference>
<dbReference type="AlphaFoldDB" id="A0A8E2E670"/>
<organism evidence="3 4">
    <name type="scientific">Lepidopterella palustris CBS 459.81</name>
    <dbReference type="NCBI Taxonomy" id="1314670"/>
    <lineage>
        <taxon>Eukaryota</taxon>
        <taxon>Fungi</taxon>
        <taxon>Dikarya</taxon>
        <taxon>Ascomycota</taxon>
        <taxon>Pezizomycotina</taxon>
        <taxon>Dothideomycetes</taxon>
        <taxon>Pleosporomycetidae</taxon>
        <taxon>Mytilinidiales</taxon>
        <taxon>Argynnaceae</taxon>
        <taxon>Lepidopterella</taxon>
    </lineage>
</organism>
<evidence type="ECO:0000313" key="4">
    <source>
        <dbReference type="Proteomes" id="UP000250266"/>
    </source>
</evidence>
<name>A0A8E2E670_9PEZI</name>
<reference evidence="3 4" key="1">
    <citation type="journal article" date="2016" name="Nat. Commun.">
        <title>Ectomycorrhizal ecology is imprinted in the genome of the dominant symbiotic fungus Cenococcum geophilum.</title>
        <authorList>
            <consortium name="DOE Joint Genome Institute"/>
            <person name="Peter M."/>
            <person name="Kohler A."/>
            <person name="Ohm R.A."/>
            <person name="Kuo A."/>
            <person name="Krutzmann J."/>
            <person name="Morin E."/>
            <person name="Arend M."/>
            <person name="Barry K.W."/>
            <person name="Binder M."/>
            <person name="Choi C."/>
            <person name="Clum A."/>
            <person name="Copeland A."/>
            <person name="Grisel N."/>
            <person name="Haridas S."/>
            <person name="Kipfer T."/>
            <person name="LaButti K."/>
            <person name="Lindquist E."/>
            <person name="Lipzen A."/>
            <person name="Maire R."/>
            <person name="Meier B."/>
            <person name="Mihaltcheva S."/>
            <person name="Molinier V."/>
            <person name="Murat C."/>
            <person name="Poggeler S."/>
            <person name="Quandt C.A."/>
            <person name="Sperisen C."/>
            <person name="Tritt A."/>
            <person name="Tisserant E."/>
            <person name="Crous P.W."/>
            <person name="Henrissat B."/>
            <person name="Nehls U."/>
            <person name="Egli S."/>
            <person name="Spatafora J.W."/>
            <person name="Grigoriev I.V."/>
            <person name="Martin F.M."/>
        </authorList>
    </citation>
    <scope>NUCLEOTIDE SEQUENCE [LARGE SCALE GENOMIC DNA]</scope>
    <source>
        <strain evidence="3 4">CBS 459.81</strain>
    </source>
</reference>
<dbReference type="OrthoDB" id="4062651at2759"/>
<dbReference type="SUPFAM" id="SSF56112">
    <property type="entry name" value="Protein kinase-like (PK-like)"/>
    <property type="match status" value="2"/>
</dbReference>
<gene>
    <name evidence="3" type="ORF">K432DRAFT_100386</name>
</gene>
<dbReference type="Pfam" id="PF00069">
    <property type="entry name" value="Pkinase"/>
    <property type="match status" value="1"/>
</dbReference>
<dbReference type="InterPro" id="IPR056002">
    <property type="entry name" value="DUF7580"/>
</dbReference>
<dbReference type="PANTHER" id="PTHR37542:SF3">
    <property type="entry name" value="PRION-INHIBITION AND PROPAGATION HELO DOMAIN-CONTAINING PROTEIN"/>
    <property type="match status" value="1"/>
</dbReference>
<keyword evidence="3" id="KW-0418">Kinase</keyword>
<dbReference type="GO" id="GO:0004672">
    <property type="term" value="F:protein kinase activity"/>
    <property type="evidence" value="ECO:0007669"/>
    <property type="project" value="InterPro"/>
</dbReference>
<keyword evidence="1" id="KW-0547">Nucleotide-binding</keyword>
<protein>
    <submittedName>
        <fullName evidence="3">Kinase-like protein</fullName>
    </submittedName>
</protein>
<dbReference type="Proteomes" id="UP000250266">
    <property type="component" value="Unassembled WGS sequence"/>
</dbReference>
<evidence type="ECO:0000259" key="2">
    <source>
        <dbReference type="PROSITE" id="PS50011"/>
    </source>
</evidence>
<dbReference type="Pfam" id="PF24476">
    <property type="entry name" value="DUF7580"/>
    <property type="match status" value="1"/>
</dbReference>
<keyword evidence="4" id="KW-1185">Reference proteome</keyword>
<dbReference type="Gene3D" id="1.10.510.10">
    <property type="entry name" value="Transferase(Phosphotransferase) domain 1"/>
    <property type="match status" value="2"/>
</dbReference>
<accession>A0A8E2E670</accession>
<dbReference type="EMBL" id="KV745079">
    <property type="protein sequence ID" value="OCK78126.1"/>
    <property type="molecule type" value="Genomic_DNA"/>
</dbReference>
<keyword evidence="1" id="KW-0067">ATP-binding</keyword>
<feature type="binding site" evidence="1">
    <location>
        <position position="180"/>
    </location>
    <ligand>
        <name>ATP</name>
        <dbReference type="ChEBI" id="CHEBI:30616"/>
    </ligand>
</feature>
<proteinExistence type="predicted"/>
<dbReference type="InterPro" id="IPR017441">
    <property type="entry name" value="Protein_kinase_ATP_BS"/>
</dbReference>
<keyword evidence="3" id="KW-0808">Transferase</keyword>
<dbReference type="GO" id="GO:0005524">
    <property type="term" value="F:ATP binding"/>
    <property type="evidence" value="ECO:0007669"/>
    <property type="project" value="UniProtKB-UniRule"/>
</dbReference>
<feature type="domain" description="Protein kinase" evidence="2">
    <location>
        <begin position="621"/>
        <end position="929"/>
    </location>
</feature>
<evidence type="ECO:0000256" key="1">
    <source>
        <dbReference type="PROSITE-ProRule" id="PRU10141"/>
    </source>
</evidence>
<dbReference type="PROSITE" id="PS00107">
    <property type="entry name" value="PROTEIN_KINASE_ATP"/>
    <property type="match status" value="1"/>
</dbReference>
<sequence>MDQNLDDLKFRLKDLRRENADHRWFIPQLSLCQAMSEDAIRKALQKAGTKPYQLDEIAERILTNGIKIFAILVLTDQAGYTSRFIEAGELQNQRLPFSLEVLDKQLSLPFAQDFYERQWELTAPTFCRGTINKSLNDRSVLPFTKDKRIGNGAFGTVYEIELDDCHQQPEGPFGNRLVRKELENIENHRIELENLSLLSHLRHPNILELLASYTYKDKHNLIFPLAEGGTLADLFVIDRQKTPFRFNGDFLIALAGLSSAIEHVHNFVERRIDLNLIGCHHDLRPKNILVSRGTLVLADFGLSRFKAPSESSGTVFKEGAGDYLAPECEDLDDNNFQKLVVRRSSDIWSFGCIIAEAATYMILGPDAVAEFKKKRSFTKHQWRFSLFHRGLREPNETVNDWLSELENKSSRTYRMLLELVRRMLSMDEKKRPKVKEVTARLQFIAQREVVHDVDELFVEVLTSSDSLDALIEQKRFEAWKYAVGMLDQEGVPDFHGDPGWEQASVFDSILDCLFQIQEHLKSISSQKQNTRHFIFLPLSRLNDRLGELLDGRLQEKSRTYFRASIFQSGNEGFLKKIQDDRKGLSLDKEIRMRATLKHMTGLAMQHYEMDTYKRQLDIKTATIGAQFGNHNVGRLEEGDLTRQVLVEWRWYGRQSADKIISHELFVRVEAIADLLSQDKPEEFRALDCRGFFHDPSRFAFGVVYEFPQPTKSGLGNPEPKTLQKLIAETAGSVKRHPALDDKFKIAYTLARSVLEFHLVGWLHKGLTSSNIAFFPTKGLLQDEWLEEPYIVGFNHSRPDEISAFTEGLAEANAGRYQHPAYLKASRGYCAEFDYYSLGIILLEIGLWRPLDEIIQKYTGSHEDVRDKLLKDRIPLLKQSMGRCYCEAVRVCVEGDFGLSELSAGHGGDAKSLHLSFERLVVSQLKKFST</sequence>
<dbReference type="PROSITE" id="PS50011">
    <property type="entry name" value="PROTEIN_KINASE_DOM"/>
    <property type="match status" value="2"/>
</dbReference>
<evidence type="ECO:0000313" key="3">
    <source>
        <dbReference type="EMBL" id="OCK78126.1"/>
    </source>
</evidence>
<dbReference type="InterPro" id="IPR000719">
    <property type="entry name" value="Prot_kinase_dom"/>
</dbReference>